<dbReference type="PROSITE" id="PS51795">
    <property type="entry name" value="ZF_FLZ"/>
    <property type="match status" value="1"/>
</dbReference>
<dbReference type="FunCoup" id="A0A804KKP4">
    <property type="interactions" value="91"/>
</dbReference>
<evidence type="ECO:0000256" key="2">
    <source>
        <dbReference type="ARBA" id="ARBA00022723"/>
    </source>
</evidence>
<keyword evidence="6" id="KW-1185">Reference proteome</keyword>
<dbReference type="Proteomes" id="UP000012960">
    <property type="component" value="Unplaced"/>
</dbReference>
<evidence type="ECO:0000313" key="5">
    <source>
        <dbReference type="EnsemblPlants" id="Ma09_p17470.1"/>
    </source>
</evidence>
<evidence type="ECO:0000256" key="3">
    <source>
        <dbReference type="PROSITE-ProRule" id="PRU01131"/>
    </source>
</evidence>
<keyword evidence="2" id="KW-0479">Metal-binding</keyword>
<name>A0A804KKP4_MUSAM</name>
<organism evidence="5 6">
    <name type="scientific">Musa acuminata subsp. malaccensis</name>
    <name type="common">Wild banana</name>
    <name type="synonym">Musa malaccensis</name>
    <dbReference type="NCBI Taxonomy" id="214687"/>
    <lineage>
        <taxon>Eukaryota</taxon>
        <taxon>Viridiplantae</taxon>
        <taxon>Streptophyta</taxon>
        <taxon>Embryophyta</taxon>
        <taxon>Tracheophyta</taxon>
        <taxon>Spermatophyta</taxon>
        <taxon>Magnoliopsida</taxon>
        <taxon>Liliopsida</taxon>
        <taxon>Zingiberales</taxon>
        <taxon>Musaceae</taxon>
        <taxon>Musa</taxon>
    </lineage>
</organism>
<dbReference type="PANTHER" id="PTHR47847">
    <property type="entry name" value="FCS-LIKE ZINC FINGER 17"/>
    <property type="match status" value="1"/>
</dbReference>
<accession>A0A804KKP4</accession>
<evidence type="ECO:0000259" key="4">
    <source>
        <dbReference type="PROSITE" id="PS51795"/>
    </source>
</evidence>
<dbReference type="Pfam" id="PF04570">
    <property type="entry name" value="zf-FLZ"/>
    <property type="match status" value="1"/>
</dbReference>
<dbReference type="EnsemblPlants" id="Ma09_t17470.1">
    <property type="protein sequence ID" value="Ma09_p17470.1"/>
    <property type="gene ID" value="Ma09_g17470"/>
</dbReference>
<feature type="domain" description="FLZ-type" evidence="4">
    <location>
        <begin position="72"/>
        <end position="124"/>
    </location>
</feature>
<dbReference type="InterPro" id="IPR044181">
    <property type="entry name" value="FLZ17/18"/>
</dbReference>
<sequence length="150" mass="16750">MLPRTESIFHLGEEEGGEAPESAAAITELDCSKYEGLRILIHRSGRPSNYVVIKSLLKPFTFTPMASPPRFGFLRACCFCKRELSLHKDVYMYRAGESRGSAARNAVDAKSCKMRGVNSERRRGRGRRLLFLIMLPPELMILADAGGSQQ</sequence>
<dbReference type="InterPro" id="IPR007650">
    <property type="entry name" value="Zf-FLZ_dom"/>
</dbReference>
<dbReference type="GO" id="GO:0046872">
    <property type="term" value="F:metal ion binding"/>
    <property type="evidence" value="ECO:0007669"/>
    <property type="project" value="UniProtKB-KW"/>
</dbReference>
<dbReference type="OrthoDB" id="1927223at2759"/>
<dbReference type="InParanoid" id="A0A804KKP4"/>
<proteinExistence type="inferred from homology"/>
<reference evidence="5" key="1">
    <citation type="submission" date="2021-05" db="UniProtKB">
        <authorList>
            <consortium name="EnsemblPlants"/>
        </authorList>
    </citation>
    <scope>IDENTIFICATION</scope>
    <source>
        <strain evidence="5">subsp. malaccensis</strain>
    </source>
</reference>
<evidence type="ECO:0000256" key="1">
    <source>
        <dbReference type="ARBA" id="ARBA00009374"/>
    </source>
</evidence>
<dbReference type="PANTHER" id="PTHR47847:SF2">
    <property type="entry name" value="FCS-LIKE ZINC FINGER 17-RELATED"/>
    <property type="match status" value="1"/>
</dbReference>
<evidence type="ECO:0000313" key="6">
    <source>
        <dbReference type="Proteomes" id="UP000012960"/>
    </source>
</evidence>
<dbReference type="AlphaFoldDB" id="A0A804KKP4"/>
<dbReference type="Gramene" id="Ma09_t17470.1">
    <property type="protein sequence ID" value="Ma09_p17470.1"/>
    <property type="gene ID" value="Ma09_g17470"/>
</dbReference>
<comment type="similarity">
    <text evidence="1">Belongs to the FLZ family.</text>
</comment>
<feature type="zinc finger region" description="FLZ-type" evidence="3">
    <location>
        <begin position="72"/>
        <end position="124"/>
    </location>
</feature>
<protein>
    <recommendedName>
        <fullName evidence="4">FLZ-type domain-containing protein</fullName>
    </recommendedName>
</protein>